<proteinExistence type="predicted"/>
<gene>
    <name evidence="1" type="ORF">AURDEDRAFT_171336</name>
</gene>
<evidence type="ECO:0008006" key="3">
    <source>
        <dbReference type="Google" id="ProtNLM"/>
    </source>
</evidence>
<dbReference type="AlphaFoldDB" id="J0D1A4"/>
<organism evidence="1 2">
    <name type="scientific">Auricularia subglabra (strain TFB-10046 / SS5)</name>
    <name type="common">White-rot fungus</name>
    <name type="synonym">Auricularia delicata (strain TFB10046)</name>
    <dbReference type="NCBI Taxonomy" id="717982"/>
    <lineage>
        <taxon>Eukaryota</taxon>
        <taxon>Fungi</taxon>
        <taxon>Dikarya</taxon>
        <taxon>Basidiomycota</taxon>
        <taxon>Agaricomycotina</taxon>
        <taxon>Agaricomycetes</taxon>
        <taxon>Auriculariales</taxon>
        <taxon>Auriculariaceae</taxon>
        <taxon>Auricularia</taxon>
    </lineage>
</organism>
<dbReference type="KEGG" id="adl:AURDEDRAFT_171336"/>
<accession>J0D1A4</accession>
<protein>
    <recommendedName>
        <fullName evidence="3">Nudix hydrolase domain-containing protein</fullName>
    </recommendedName>
</protein>
<dbReference type="EMBL" id="JH687812">
    <property type="protein sequence ID" value="EJD39524.1"/>
    <property type="molecule type" value="Genomic_DNA"/>
</dbReference>
<name>J0D1A4_AURST</name>
<dbReference type="InParanoid" id="J0D1A4"/>
<evidence type="ECO:0000313" key="1">
    <source>
        <dbReference type="EMBL" id="EJD39524.1"/>
    </source>
</evidence>
<sequence length="215" mass="24257">MSGDRVRPVPTAFSSEIYELPACWSPLDLIVGAGTIILDPGLDNVLVVYDKDSKVYHLPWAVHNRQDIGEFVRSPFDAIMKETGLVVEKHPLPMVERYYKNPEARDWRELQADTKLAYPCTTDPFYTSFDIFWSPLPGAENSPWLDSRQRMLMWFACRKISGSPSSENMAFMPLADAEKKLQDQEYPDTGGLGALRQLVDILAKLRQSPPPPPGS</sequence>
<keyword evidence="2" id="KW-1185">Reference proteome</keyword>
<dbReference type="Proteomes" id="UP000006514">
    <property type="component" value="Unassembled WGS sequence"/>
</dbReference>
<evidence type="ECO:0000313" key="2">
    <source>
        <dbReference type="Proteomes" id="UP000006514"/>
    </source>
</evidence>
<reference evidence="2" key="1">
    <citation type="journal article" date="2012" name="Science">
        <title>The Paleozoic origin of enzymatic lignin decomposition reconstructed from 31 fungal genomes.</title>
        <authorList>
            <person name="Floudas D."/>
            <person name="Binder M."/>
            <person name="Riley R."/>
            <person name="Barry K."/>
            <person name="Blanchette R.A."/>
            <person name="Henrissat B."/>
            <person name="Martinez A.T."/>
            <person name="Otillar R."/>
            <person name="Spatafora J.W."/>
            <person name="Yadav J.S."/>
            <person name="Aerts A."/>
            <person name="Benoit I."/>
            <person name="Boyd A."/>
            <person name="Carlson A."/>
            <person name="Copeland A."/>
            <person name="Coutinho P.M."/>
            <person name="de Vries R.P."/>
            <person name="Ferreira P."/>
            <person name="Findley K."/>
            <person name="Foster B."/>
            <person name="Gaskell J."/>
            <person name="Glotzer D."/>
            <person name="Gorecki P."/>
            <person name="Heitman J."/>
            <person name="Hesse C."/>
            <person name="Hori C."/>
            <person name="Igarashi K."/>
            <person name="Jurgens J.A."/>
            <person name="Kallen N."/>
            <person name="Kersten P."/>
            <person name="Kohler A."/>
            <person name="Kuees U."/>
            <person name="Kumar T.K.A."/>
            <person name="Kuo A."/>
            <person name="LaButti K."/>
            <person name="Larrondo L.F."/>
            <person name="Lindquist E."/>
            <person name="Ling A."/>
            <person name="Lombard V."/>
            <person name="Lucas S."/>
            <person name="Lundell T."/>
            <person name="Martin R."/>
            <person name="McLaughlin D.J."/>
            <person name="Morgenstern I."/>
            <person name="Morin E."/>
            <person name="Murat C."/>
            <person name="Nagy L.G."/>
            <person name="Nolan M."/>
            <person name="Ohm R.A."/>
            <person name="Patyshakuliyeva A."/>
            <person name="Rokas A."/>
            <person name="Ruiz-Duenas F.J."/>
            <person name="Sabat G."/>
            <person name="Salamov A."/>
            <person name="Samejima M."/>
            <person name="Schmutz J."/>
            <person name="Slot J.C."/>
            <person name="St John F."/>
            <person name="Stenlid J."/>
            <person name="Sun H."/>
            <person name="Sun S."/>
            <person name="Syed K."/>
            <person name="Tsang A."/>
            <person name="Wiebenga A."/>
            <person name="Young D."/>
            <person name="Pisabarro A."/>
            <person name="Eastwood D.C."/>
            <person name="Martin F."/>
            <person name="Cullen D."/>
            <person name="Grigoriev I.V."/>
            <person name="Hibbett D.S."/>
        </authorList>
    </citation>
    <scope>NUCLEOTIDE SEQUENCE [LARGE SCALE GENOMIC DNA]</scope>
    <source>
        <strain evidence="2">TFB10046</strain>
    </source>
</reference>